<evidence type="ECO:0000256" key="3">
    <source>
        <dbReference type="ARBA" id="ARBA00023237"/>
    </source>
</evidence>
<dbReference type="InterPro" id="IPR008969">
    <property type="entry name" value="CarboxyPept-like_regulatory"/>
</dbReference>
<dbReference type="Gene3D" id="2.170.130.10">
    <property type="entry name" value="TonB-dependent receptor, plug domain"/>
    <property type="match status" value="1"/>
</dbReference>
<sequence length="870" mass="100437">MGKDQFSIKQQLSVIEKDKHVHFVYDSSLPLQQPYTGPELKGLELAEALAALFDHTNIAWSVRGQYIILTLKERHTVSNKPKPPVQYTLSGYITDEHGEVLINATIYDKHTGTGTMSNEYGFYSLTLPAGPHDIRISYIGFSDEIRNIELHRNRQLSATLKENTRLSEIVVTGDLNSPLLTTQTGKRSFGRRDFQSEFSLLSSPDVVKTLQRVSGVAEGVEIASGLYVHGGNNDENLFLLDSSPLYHTNHTLGLFSAFNTDIVNNVAFYKSGFPARYGGRLSSVIDVRTNEGNMEKLHGAASIGLIDGRLQLEGPIKKGKSSFNIGIRRSWLDLISRPVFAIINHKKDDNKVTANYIFHDINAKVTHKFNDRSKISLSLYSGRDMLRLNNTTFSGIMTDWDREISKSKLTWGNFNATVGWKYQFSPKLFANFMGVYSYNRSNYTYSNDDRIFFSDHSIADISHTEHGYKSTIYDLGYRTEFDYRPNPTHHIRFGNDFTYHIFQPQTYRRLDYYGYNERDLDSVRVSSHNHLHALERNAYIEDEMTINDHLSLNAGIHLDLFSIASKTYFNIDPRLAFKYQLNNHLSMKLSWTSMSQFVHKISNTYLDMPTDYWVPTTRSLKPMRAHQFAAGVYTQLNRNWTASLEACYKSSNNLVRYASWMGLEPPAASWDKNIMQGKGRYYGFSVDLGYKNKDLKIDAAYTLSWNKRKFDEFYSRWYYDKFDNRHRFNITGQYHLARNIYCFAAWTVHSGNRVTIPTQYVNLPEVPDNIDDGIIQYYLDMGDNTADFGYIYDHPHNQSLPLYHRLDVGLDFHRLTKKKHERIWNISIYNVYCHLNPLYVKIKVTKEGQFTAEPKGFIPILPSISYTYKF</sequence>
<keyword evidence="3" id="KW-0998">Cell outer membrane</keyword>
<gene>
    <name evidence="4" type="ORF">GTC17253_13770</name>
</gene>
<dbReference type="AlphaFoldDB" id="A0AB33IUZ0"/>
<evidence type="ECO:0000256" key="1">
    <source>
        <dbReference type="ARBA" id="ARBA00004442"/>
    </source>
</evidence>
<dbReference type="InterPro" id="IPR037066">
    <property type="entry name" value="Plug_dom_sf"/>
</dbReference>
<keyword evidence="2" id="KW-0472">Membrane</keyword>
<evidence type="ECO:0000313" key="4">
    <source>
        <dbReference type="EMBL" id="BFO71411.1"/>
    </source>
</evidence>
<evidence type="ECO:0000256" key="2">
    <source>
        <dbReference type="ARBA" id="ARBA00023136"/>
    </source>
</evidence>
<dbReference type="SUPFAM" id="SSF56935">
    <property type="entry name" value="Porins"/>
    <property type="match status" value="1"/>
</dbReference>
<dbReference type="EMBL" id="AP035785">
    <property type="protein sequence ID" value="BFO71411.1"/>
    <property type="molecule type" value="Genomic_DNA"/>
</dbReference>
<keyword evidence="4" id="KW-0675">Receptor</keyword>
<reference evidence="4" key="1">
    <citation type="submission" date="2024-07" db="EMBL/GenBank/DDBJ databases">
        <title>Complete genome sequence of Prevotella sp. YM-2024 GTC17253.</title>
        <authorList>
            <person name="Hayashi M."/>
            <person name="Muto Y."/>
            <person name="Tanaka K."/>
            <person name="Niwa H."/>
        </authorList>
    </citation>
    <scope>NUCLEOTIDE SEQUENCE</scope>
    <source>
        <strain evidence="4">GTC17253</strain>
    </source>
</reference>
<accession>A0AB33IUZ0</accession>
<protein>
    <submittedName>
        <fullName evidence="4">TonB-dependent receptor</fullName>
    </submittedName>
</protein>
<dbReference type="Gene3D" id="2.40.170.20">
    <property type="entry name" value="TonB-dependent receptor, beta-barrel domain"/>
    <property type="match status" value="1"/>
</dbReference>
<dbReference type="Gene3D" id="2.60.40.1120">
    <property type="entry name" value="Carboxypeptidase-like, regulatory domain"/>
    <property type="match status" value="1"/>
</dbReference>
<dbReference type="GO" id="GO:0009279">
    <property type="term" value="C:cell outer membrane"/>
    <property type="evidence" value="ECO:0007669"/>
    <property type="project" value="UniProtKB-SubCell"/>
</dbReference>
<dbReference type="InterPro" id="IPR036942">
    <property type="entry name" value="Beta-barrel_TonB_sf"/>
</dbReference>
<comment type="subcellular location">
    <subcellularLocation>
        <location evidence="1">Cell outer membrane</location>
    </subcellularLocation>
</comment>
<name>A0AB33IUZ0_9BACT</name>
<proteinExistence type="predicted"/>
<dbReference type="SUPFAM" id="SSF49464">
    <property type="entry name" value="Carboxypeptidase regulatory domain-like"/>
    <property type="match status" value="1"/>
</dbReference>
<organism evidence="4">
    <name type="scientific">Prevotella sp. GTC17253</name>
    <dbReference type="NCBI Taxonomy" id="3236793"/>
    <lineage>
        <taxon>Bacteria</taxon>
        <taxon>Pseudomonadati</taxon>
        <taxon>Bacteroidota</taxon>
        <taxon>Bacteroidia</taxon>
        <taxon>Bacteroidales</taxon>
        <taxon>Prevotellaceae</taxon>
        <taxon>Prevotella</taxon>
    </lineage>
</organism>
<dbReference type="Pfam" id="PF13715">
    <property type="entry name" value="CarbopepD_reg_2"/>
    <property type="match status" value="1"/>
</dbReference>